<name>A0A183HNT0_9BILA</name>
<comment type="catalytic activity">
    <reaction evidence="1">
        <text>S-ubiquitinyl-[E2 ubiquitin-conjugating enzyme]-L-cysteine + [acceptor protein]-L-lysine = [E2 ubiquitin-conjugating enzyme]-L-cysteine + N(6)-ubiquitinyl-[acceptor protein]-L-lysine.</text>
        <dbReference type="EC" id="2.3.2.27"/>
    </reaction>
</comment>
<reference evidence="8" key="1">
    <citation type="submission" date="2016-06" db="UniProtKB">
        <authorList>
            <consortium name="WormBaseParasite"/>
        </authorList>
    </citation>
    <scope>IDENTIFICATION</scope>
</reference>
<evidence type="ECO:0000259" key="5">
    <source>
        <dbReference type="Pfam" id="PF21206"/>
    </source>
</evidence>
<dbReference type="GO" id="GO:0000209">
    <property type="term" value="P:protein polyubiquitination"/>
    <property type="evidence" value="ECO:0007669"/>
    <property type="project" value="TreeGrafter"/>
</dbReference>
<dbReference type="GO" id="GO:0035613">
    <property type="term" value="F:RNA stem-loop binding"/>
    <property type="evidence" value="ECO:0007669"/>
    <property type="project" value="TreeGrafter"/>
</dbReference>
<feature type="domain" description="Roquin II" evidence="4">
    <location>
        <begin position="75"/>
        <end position="128"/>
    </location>
</feature>
<keyword evidence="7" id="KW-1185">Reference proteome</keyword>
<dbReference type="STRING" id="387005.A0A183HNT0"/>
<dbReference type="AlphaFoldDB" id="A0A183HNT0"/>
<dbReference type="EC" id="2.3.2.27" evidence="2"/>
<dbReference type="Pfam" id="PF18386">
    <property type="entry name" value="ROQ_II"/>
    <property type="match status" value="1"/>
</dbReference>
<dbReference type="GO" id="GO:0010494">
    <property type="term" value="C:cytoplasmic stress granule"/>
    <property type="evidence" value="ECO:0007669"/>
    <property type="project" value="TreeGrafter"/>
</dbReference>
<keyword evidence="3" id="KW-0808">Transferase</keyword>
<protein>
    <recommendedName>
        <fullName evidence="2">RING-type E3 ubiquitin transferase</fullName>
        <ecNumber evidence="2">2.3.2.27</ecNumber>
    </recommendedName>
</protein>
<dbReference type="Gene3D" id="1.20.120.1790">
    <property type="match status" value="1"/>
</dbReference>
<proteinExistence type="predicted"/>
<dbReference type="EMBL" id="UZAJ01010914">
    <property type="protein sequence ID" value="VDO58886.1"/>
    <property type="molecule type" value="Genomic_DNA"/>
</dbReference>
<dbReference type="PANTHER" id="PTHR13139:SF54">
    <property type="entry name" value="RING-TYPE E3 UBIQUITIN TRANSFERASE"/>
    <property type="match status" value="1"/>
</dbReference>
<gene>
    <name evidence="6" type="ORF">OFLC_LOCUS9144</name>
</gene>
<dbReference type="GO" id="GO:0003725">
    <property type="term" value="F:double-stranded RNA binding"/>
    <property type="evidence" value="ECO:0007669"/>
    <property type="project" value="TreeGrafter"/>
</dbReference>
<dbReference type="GO" id="GO:0003729">
    <property type="term" value="F:mRNA binding"/>
    <property type="evidence" value="ECO:0007669"/>
    <property type="project" value="TreeGrafter"/>
</dbReference>
<dbReference type="Proteomes" id="UP000267606">
    <property type="component" value="Unassembled WGS sequence"/>
</dbReference>
<dbReference type="GO" id="GO:0006511">
    <property type="term" value="P:ubiquitin-dependent protein catabolic process"/>
    <property type="evidence" value="ECO:0007669"/>
    <property type="project" value="TreeGrafter"/>
</dbReference>
<dbReference type="InterPro" id="IPR048575">
    <property type="entry name" value="Roquin_1_2-like_ROQ"/>
</dbReference>
<organism evidence="8">
    <name type="scientific">Onchocerca flexuosa</name>
    <dbReference type="NCBI Taxonomy" id="387005"/>
    <lineage>
        <taxon>Eukaryota</taxon>
        <taxon>Metazoa</taxon>
        <taxon>Ecdysozoa</taxon>
        <taxon>Nematoda</taxon>
        <taxon>Chromadorea</taxon>
        <taxon>Rhabditida</taxon>
        <taxon>Spirurina</taxon>
        <taxon>Spiruromorpha</taxon>
        <taxon>Filarioidea</taxon>
        <taxon>Onchocercidae</taxon>
        <taxon>Onchocerca</taxon>
    </lineage>
</organism>
<feature type="domain" description="Roquin 1/2-like ROQ" evidence="5">
    <location>
        <begin position="1"/>
        <end position="70"/>
    </location>
</feature>
<sequence length="196" mass="22998">MQEEVLELILLILSEGALMSRKTLVLYIVQTLREDYPQVSKTCIGHVIQLLYRASCFNVLKREGESSLMQLKIQFRDYDALRREHDAQIVRVAFEHGLRISPDQWSALLYGDQHHRSHMQSIIDKLQSTQYFEQQIKDFKVSIEQSPEREILTPAVEHFERFANFDYLNGKFRKSNKYIIISNVENISMAEGTNLF</sequence>
<dbReference type="InterPro" id="IPR052249">
    <property type="entry name" value="Roquin_domain"/>
</dbReference>
<evidence type="ECO:0000313" key="7">
    <source>
        <dbReference type="Proteomes" id="UP000267606"/>
    </source>
</evidence>
<evidence type="ECO:0000313" key="8">
    <source>
        <dbReference type="WBParaSite" id="OFLC_0000914101-mRNA-1"/>
    </source>
</evidence>
<evidence type="ECO:0000256" key="2">
    <source>
        <dbReference type="ARBA" id="ARBA00012483"/>
    </source>
</evidence>
<dbReference type="Pfam" id="PF21206">
    <property type="entry name" value="Roquin_1_2-like_ROQ"/>
    <property type="match status" value="1"/>
</dbReference>
<evidence type="ECO:0000313" key="6">
    <source>
        <dbReference type="EMBL" id="VDO58886.1"/>
    </source>
</evidence>
<evidence type="ECO:0000256" key="3">
    <source>
        <dbReference type="ARBA" id="ARBA00022679"/>
    </source>
</evidence>
<dbReference type="InterPro" id="IPR041523">
    <property type="entry name" value="ROQ_II"/>
</dbReference>
<dbReference type="PANTHER" id="PTHR13139">
    <property type="entry name" value="RING FINGER AND CCCH-TYPE ZINC FINGER DOMAIN-CONTAINING PROTEIN"/>
    <property type="match status" value="1"/>
</dbReference>
<evidence type="ECO:0000259" key="4">
    <source>
        <dbReference type="Pfam" id="PF18386"/>
    </source>
</evidence>
<reference evidence="6 7" key="2">
    <citation type="submission" date="2018-11" db="EMBL/GenBank/DDBJ databases">
        <authorList>
            <consortium name="Pathogen Informatics"/>
        </authorList>
    </citation>
    <scope>NUCLEOTIDE SEQUENCE [LARGE SCALE GENOMIC DNA]</scope>
</reference>
<evidence type="ECO:0000256" key="1">
    <source>
        <dbReference type="ARBA" id="ARBA00000900"/>
    </source>
</evidence>
<dbReference type="WBParaSite" id="OFLC_0000914101-mRNA-1">
    <property type="protein sequence ID" value="OFLC_0000914101-mRNA-1"/>
    <property type="gene ID" value="OFLC_0000914101"/>
</dbReference>
<dbReference type="GO" id="GO:0061630">
    <property type="term" value="F:ubiquitin protein ligase activity"/>
    <property type="evidence" value="ECO:0007669"/>
    <property type="project" value="UniProtKB-EC"/>
</dbReference>
<accession>A0A183HNT0</accession>
<dbReference type="GO" id="GO:0000288">
    <property type="term" value="P:nuclear-transcribed mRNA catabolic process, deadenylation-dependent decay"/>
    <property type="evidence" value="ECO:0007669"/>
    <property type="project" value="TreeGrafter"/>
</dbReference>